<comment type="caution">
    <text evidence="1">The sequence shown here is derived from an EMBL/GenBank/DDBJ whole genome shotgun (WGS) entry which is preliminary data.</text>
</comment>
<dbReference type="Proteomes" id="UP001596170">
    <property type="component" value="Unassembled WGS sequence"/>
</dbReference>
<dbReference type="RefSeq" id="WP_377732785.1">
    <property type="nucleotide sequence ID" value="NZ_JBHSRI010000003.1"/>
</dbReference>
<evidence type="ECO:0000313" key="1">
    <source>
        <dbReference type="EMBL" id="MFC6038710.1"/>
    </source>
</evidence>
<gene>
    <name evidence="1" type="ORF">ACFPYN_04485</name>
</gene>
<protein>
    <recommendedName>
        <fullName evidence="3">ParB/Sulfiredoxin domain-containing protein</fullName>
    </recommendedName>
</protein>
<reference evidence="2" key="1">
    <citation type="journal article" date="2019" name="Int. J. Syst. Evol. Microbiol.">
        <title>The Global Catalogue of Microorganisms (GCM) 10K type strain sequencing project: providing services to taxonomists for standard genome sequencing and annotation.</title>
        <authorList>
            <consortium name="The Broad Institute Genomics Platform"/>
            <consortium name="The Broad Institute Genome Sequencing Center for Infectious Disease"/>
            <person name="Wu L."/>
            <person name="Ma J."/>
        </authorList>
    </citation>
    <scope>NUCLEOTIDE SEQUENCE [LARGE SCALE GENOMIC DNA]</scope>
    <source>
        <strain evidence="2">CCUG 54527</strain>
    </source>
</reference>
<dbReference type="EMBL" id="JBHSRI010000003">
    <property type="protein sequence ID" value="MFC6038710.1"/>
    <property type="molecule type" value="Genomic_DNA"/>
</dbReference>
<proteinExistence type="predicted"/>
<evidence type="ECO:0000313" key="2">
    <source>
        <dbReference type="Proteomes" id="UP001596170"/>
    </source>
</evidence>
<sequence length="212" mass="24687">MNTNYDPNLDAILNERYYLKSIEARGARIKYIPSNLGQEFSNYKKCIKDTLATNVLTINGEVFNQEFFIDEYNYYFINWCIPTAKRLILENQLIPEDIDLTGIIDQVRRNEIDQNYLPFALKNEQPIIMAYYPLCPQAKVVIDGNHRVLAKFDAGEETIKAFDLFPHIHLQAMTSNLDRLLYKIHHNLTWIGESIAGHLSAEDLQRKLFTIN</sequence>
<evidence type="ECO:0008006" key="3">
    <source>
        <dbReference type="Google" id="ProtNLM"/>
    </source>
</evidence>
<organism evidence="1 2">
    <name type="scientific">Paenisporosarcina macmurdoensis</name>
    <dbReference type="NCBI Taxonomy" id="212659"/>
    <lineage>
        <taxon>Bacteria</taxon>
        <taxon>Bacillati</taxon>
        <taxon>Bacillota</taxon>
        <taxon>Bacilli</taxon>
        <taxon>Bacillales</taxon>
        <taxon>Caryophanaceae</taxon>
        <taxon>Paenisporosarcina</taxon>
    </lineage>
</organism>
<accession>A0ABW1L400</accession>
<name>A0ABW1L400_9BACL</name>
<keyword evidence="2" id="KW-1185">Reference proteome</keyword>